<name>A0A1Y2FU75_PROLT</name>
<sequence length="529" mass="57775">MARPTSRSSSSFFEALAKHDHGSNAIATPTEAHTYAQLLTAAKQVRDALSSQGAKKGDRIAILAGKNIHYAAAFLGTWLAACIAVPLCTSHPIPELQYTVEITESSILLATEVFQQQGADLCDAAKGLKVVSIEEAMSKASESTDDCYEPASEDEALIIMTSGSTGKPKGGLHTHASMLAQMKSLQQAWGYEHRDVLLHVLPLHHIHGIVNAFLTVLYAGGCVEFADDKYSPDKVWSRLRIGKPSQPQANISQQDRHVTLFMAVPTIYTKLLAAAPEGLTPEQFEHIELCVSGSAALPSSVKQQWQALTGHVLLERYGMTEIGMALSCGLVIKNRLDSSVGWPMPGIQAKLVDGETGERIDAFDTEGEIWIAGEQLFKGYYNQPEQTEKEIVTEDGVRWFKTGDVAIRSEENRGAYYIHGRSSVDILKSGGYKLSALQVERDILEFLGDKVKEVAVVGLDDAEWGQKVAALVTLQADETLTIKELRDALKKHIAPYKIPQALKVLPDGIPRNAMGKVNKKDLVARYDEL</sequence>
<reference evidence="3 4" key="1">
    <citation type="submission" date="2016-07" db="EMBL/GenBank/DDBJ databases">
        <title>Pervasive Adenine N6-methylation of Active Genes in Fungi.</title>
        <authorList>
            <consortium name="DOE Joint Genome Institute"/>
            <person name="Mondo S.J."/>
            <person name="Dannebaum R.O."/>
            <person name="Kuo R.C."/>
            <person name="Labutti K."/>
            <person name="Haridas S."/>
            <person name="Kuo A."/>
            <person name="Salamov A."/>
            <person name="Ahrendt S.R."/>
            <person name="Lipzen A."/>
            <person name="Sullivan W."/>
            <person name="Andreopoulos W.B."/>
            <person name="Clum A."/>
            <person name="Lindquist E."/>
            <person name="Daum C."/>
            <person name="Ramamoorthy G.K."/>
            <person name="Gryganskyi A."/>
            <person name="Culley D."/>
            <person name="Magnuson J.K."/>
            <person name="James T.Y."/>
            <person name="O'Malley M.A."/>
            <person name="Stajich J.E."/>
            <person name="Spatafora J.W."/>
            <person name="Visel A."/>
            <person name="Grigoriev I.V."/>
        </authorList>
    </citation>
    <scope>NUCLEOTIDE SEQUENCE [LARGE SCALE GENOMIC DNA]</scope>
    <source>
        <strain evidence="3 4">12-1054</strain>
    </source>
</reference>
<dbReference type="OMA" id="IYEYYGM"/>
<evidence type="ECO:0000313" key="4">
    <source>
        <dbReference type="Proteomes" id="UP000193685"/>
    </source>
</evidence>
<dbReference type="InterPro" id="IPR045851">
    <property type="entry name" value="AMP-bd_C_sf"/>
</dbReference>
<dbReference type="InterPro" id="IPR020845">
    <property type="entry name" value="AMP-binding_CS"/>
</dbReference>
<dbReference type="GO" id="GO:0031956">
    <property type="term" value="F:medium-chain fatty acid-CoA ligase activity"/>
    <property type="evidence" value="ECO:0007669"/>
    <property type="project" value="TreeGrafter"/>
</dbReference>
<evidence type="ECO:0000313" key="3">
    <source>
        <dbReference type="EMBL" id="ORY87563.1"/>
    </source>
</evidence>
<feature type="domain" description="AMP-binding enzyme C-terminal" evidence="2">
    <location>
        <begin position="450"/>
        <end position="516"/>
    </location>
</feature>
<dbReference type="InterPro" id="IPR042099">
    <property type="entry name" value="ANL_N_sf"/>
</dbReference>
<dbReference type="PROSITE" id="PS00455">
    <property type="entry name" value="AMP_BINDING"/>
    <property type="match status" value="1"/>
</dbReference>
<accession>A0A1Y2FU75</accession>
<dbReference type="Pfam" id="PF00501">
    <property type="entry name" value="AMP-binding"/>
    <property type="match status" value="1"/>
</dbReference>
<feature type="domain" description="AMP-dependent synthetase/ligase" evidence="1">
    <location>
        <begin position="17"/>
        <end position="381"/>
    </location>
</feature>
<dbReference type="CDD" id="cd05941">
    <property type="entry name" value="MCS"/>
    <property type="match status" value="1"/>
</dbReference>
<keyword evidence="4" id="KW-1185">Reference proteome</keyword>
<dbReference type="GO" id="GO:0006631">
    <property type="term" value="P:fatty acid metabolic process"/>
    <property type="evidence" value="ECO:0007669"/>
    <property type="project" value="TreeGrafter"/>
</dbReference>
<dbReference type="Proteomes" id="UP000193685">
    <property type="component" value="Unassembled WGS sequence"/>
</dbReference>
<dbReference type="EMBL" id="MCFI01000001">
    <property type="protein sequence ID" value="ORY87563.1"/>
    <property type="molecule type" value="Genomic_DNA"/>
</dbReference>
<proteinExistence type="predicted"/>
<evidence type="ECO:0000259" key="2">
    <source>
        <dbReference type="Pfam" id="PF13193"/>
    </source>
</evidence>
<dbReference type="Gene3D" id="3.30.300.30">
    <property type="match status" value="1"/>
</dbReference>
<dbReference type="OrthoDB" id="2962993at2759"/>
<dbReference type="STRING" id="56484.A0A1Y2FU75"/>
<dbReference type="RefSeq" id="XP_040728058.1">
    <property type="nucleotide sequence ID" value="XM_040872557.1"/>
</dbReference>
<comment type="caution">
    <text evidence="3">The sequence shown here is derived from an EMBL/GenBank/DDBJ whole genome shotgun (WGS) entry which is preliminary data.</text>
</comment>
<dbReference type="GeneID" id="63789156"/>
<dbReference type="PANTHER" id="PTHR43201:SF15">
    <property type="entry name" value="AMP BINDING ENZYME, PUTATIVE (AFU_ORTHOLOGUE AFUA_6G11340)-RELATED"/>
    <property type="match status" value="1"/>
</dbReference>
<protein>
    <submittedName>
        <fullName evidence="3">Uncharacterized protein</fullName>
    </submittedName>
</protein>
<dbReference type="PANTHER" id="PTHR43201">
    <property type="entry name" value="ACYL-COA SYNTHETASE"/>
    <property type="match status" value="1"/>
</dbReference>
<evidence type="ECO:0000259" key="1">
    <source>
        <dbReference type="Pfam" id="PF00501"/>
    </source>
</evidence>
<gene>
    <name evidence="3" type="ORF">BCR37DRAFT_98</name>
</gene>
<dbReference type="InterPro" id="IPR025110">
    <property type="entry name" value="AMP-bd_C"/>
</dbReference>
<dbReference type="SUPFAM" id="SSF56801">
    <property type="entry name" value="Acetyl-CoA synthetase-like"/>
    <property type="match status" value="1"/>
</dbReference>
<dbReference type="InterPro" id="IPR000873">
    <property type="entry name" value="AMP-dep_synth/lig_dom"/>
</dbReference>
<organism evidence="3 4">
    <name type="scientific">Protomyces lactucae-debilis</name>
    <dbReference type="NCBI Taxonomy" id="2754530"/>
    <lineage>
        <taxon>Eukaryota</taxon>
        <taxon>Fungi</taxon>
        <taxon>Dikarya</taxon>
        <taxon>Ascomycota</taxon>
        <taxon>Taphrinomycotina</taxon>
        <taxon>Taphrinomycetes</taxon>
        <taxon>Taphrinales</taxon>
        <taxon>Protomycetaceae</taxon>
        <taxon>Protomyces</taxon>
    </lineage>
</organism>
<dbReference type="Gene3D" id="3.40.50.12780">
    <property type="entry name" value="N-terminal domain of ligase-like"/>
    <property type="match status" value="1"/>
</dbReference>
<dbReference type="AlphaFoldDB" id="A0A1Y2FU75"/>
<dbReference type="Pfam" id="PF13193">
    <property type="entry name" value="AMP-binding_C"/>
    <property type="match status" value="1"/>
</dbReference>